<dbReference type="InterPro" id="IPR011853">
    <property type="entry name" value="TRAP_DctM-Dct_fused"/>
</dbReference>
<feature type="transmembrane region" description="Helical" evidence="1">
    <location>
        <begin position="117"/>
        <end position="138"/>
    </location>
</feature>
<feature type="transmembrane region" description="Helical" evidence="1">
    <location>
        <begin position="298"/>
        <end position="316"/>
    </location>
</feature>
<proteinExistence type="predicted"/>
<dbReference type="AlphaFoldDB" id="A0A2I0QWS2"/>
<feature type="transmembrane region" description="Helical" evidence="1">
    <location>
        <begin position="145"/>
        <end position="163"/>
    </location>
</feature>
<keyword evidence="1" id="KW-0472">Membrane</keyword>
<feature type="domain" description="TRAP C4-dicarboxylate transport system permease DctM subunit" evidence="2">
    <location>
        <begin position="134"/>
        <end position="570"/>
    </location>
</feature>
<sequence>MSLLINNTHHIPRKPLEANDSEFEKPTGSLRLLIAFVLGIFTLYQIYSTIFLPPPPHIQRSLHLGFALFLIYLLIPVKFYHQQKFSLKASIVLLNIALAGLSVVVGIYWAIYYKELISKGIFLESLDLLIGGIAVLLVIEASRRIFGWTMVYVVTAFLIYAIIGDYLPGIFHHGGLNVDTLIRIMFFTTDGMLGLPIKVASTDIFLFFIFTAFLLKVGVGDYFIRLADTITSRTTGGEAKSAILSSMFMGTLSWSSTSNVIKSGSHSIPSMIKKGYKREFASSVEAAASTGSQIMPPVLGASAFIIVEWIGGVTLAEVFKASLIPSLLFFLSVFIIIHLQVKKMGVSDTGEHDAMGSMQLLKKSYVLAPLIVFFILLLLEQPIVEVMMISIFATIIVGFINDLVDHNRAFGLKEMVVACIDGARNALTVIIALAVVGIIVGITVQTGLANKLSNGISFITQDLTLLTLFITMVLSIILGMGMPAAAKYVLVAALAAPIITLTGEPSIGAHLFVFYFALYSDIMSPAALASYTSARISGATPTQTSIFASKIVLPALTIPYLFIIYPELLFIEPANPLSILWVLLTVIVGLTALCIGAVGYYKVEFSSKERLASIVIGLLLIYPHVISNVVGIGLLVFFIVYLKRKYSTMDITG</sequence>
<name>A0A2I0QWS2_9BACI</name>
<dbReference type="PANTHER" id="PTHR43849">
    <property type="entry name" value="BLL3936 PROTEIN"/>
    <property type="match status" value="1"/>
</dbReference>
<keyword evidence="4" id="KW-1185">Reference proteome</keyword>
<dbReference type="InterPro" id="IPR010656">
    <property type="entry name" value="DctM"/>
</dbReference>
<dbReference type="PANTHER" id="PTHR43849:SF2">
    <property type="entry name" value="BLL3936 PROTEIN"/>
    <property type="match status" value="1"/>
</dbReference>
<feature type="transmembrane region" description="Helical" evidence="1">
    <location>
        <begin position="613"/>
        <end position="642"/>
    </location>
</feature>
<feature type="transmembrane region" description="Helical" evidence="1">
    <location>
        <begin position="360"/>
        <end position="379"/>
    </location>
</feature>
<feature type="transmembrane region" description="Helical" evidence="1">
    <location>
        <begin position="204"/>
        <end position="224"/>
    </location>
</feature>
<feature type="transmembrane region" description="Helical" evidence="1">
    <location>
        <begin position="425"/>
        <end position="444"/>
    </location>
</feature>
<feature type="transmembrane region" description="Helical" evidence="1">
    <location>
        <begin position="322"/>
        <end position="339"/>
    </location>
</feature>
<evidence type="ECO:0000256" key="1">
    <source>
        <dbReference type="SAM" id="Phobius"/>
    </source>
</evidence>
<protein>
    <submittedName>
        <fullName evidence="3">C4-dicarboxylate ABC transporter</fullName>
    </submittedName>
</protein>
<comment type="caution">
    <text evidence="3">The sequence shown here is derived from an EMBL/GenBank/DDBJ whole genome shotgun (WGS) entry which is preliminary data.</text>
</comment>
<dbReference type="NCBIfam" id="TIGR02123">
    <property type="entry name" value="TRAP_fused"/>
    <property type="match status" value="1"/>
</dbReference>
<feature type="transmembrane region" description="Helical" evidence="1">
    <location>
        <begin position="577"/>
        <end position="601"/>
    </location>
</feature>
<reference evidence="3 4" key="1">
    <citation type="submission" date="2017-06" db="EMBL/GenBank/DDBJ databases">
        <title>the draft geome sequence of Illustriluteabacillus marina B3227.</title>
        <authorList>
            <person name="He R.-H."/>
            <person name="Du Z.-J."/>
        </authorList>
    </citation>
    <scope>NUCLEOTIDE SEQUENCE [LARGE SCALE GENOMIC DNA]</scope>
    <source>
        <strain evidence="3 4">B3227</strain>
    </source>
</reference>
<feature type="transmembrane region" description="Helical" evidence="1">
    <location>
        <begin position="551"/>
        <end position="571"/>
    </location>
</feature>
<feature type="transmembrane region" description="Helical" evidence="1">
    <location>
        <begin position="485"/>
        <end position="503"/>
    </location>
</feature>
<organism evidence="3 4">
    <name type="scientific">Halalkalibacillus sediminis</name>
    <dbReference type="NCBI Taxonomy" id="2018042"/>
    <lineage>
        <taxon>Bacteria</taxon>
        <taxon>Bacillati</taxon>
        <taxon>Bacillota</taxon>
        <taxon>Bacilli</taxon>
        <taxon>Bacillales</taxon>
        <taxon>Bacillaceae</taxon>
        <taxon>Halalkalibacillus</taxon>
    </lineage>
</organism>
<dbReference type="EMBL" id="PJNH01000001">
    <property type="protein sequence ID" value="PKR78782.1"/>
    <property type="molecule type" value="Genomic_DNA"/>
</dbReference>
<feature type="transmembrane region" description="Helical" evidence="1">
    <location>
        <begin position="32"/>
        <end position="50"/>
    </location>
</feature>
<evidence type="ECO:0000313" key="4">
    <source>
        <dbReference type="Proteomes" id="UP000243524"/>
    </source>
</evidence>
<keyword evidence="1" id="KW-0812">Transmembrane</keyword>
<feature type="transmembrane region" description="Helical" evidence="1">
    <location>
        <begin position="62"/>
        <end position="80"/>
    </location>
</feature>
<feature type="transmembrane region" description="Helical" evidence="1">
    <location>
        <begin position="92"/>
        <end position="111"/>
    </location>
</feature>
<dbReference type="Proteomes" id="UP000243524">
    <property type="component" value="Unassembled WGS sequence"/>
</dbReference>
<evidence type="ECO:0000313" key="3">
    <source>
        <dbReference type="EMBL" id="PKR78782.1"/>
    </source>
</evidence>
<dbReference type="Pfam" id="PF06808">
    <property type="entry name" value="DctM"/>
    <property type="match status" value="1"/>
</dbReference>
<feature type="transmembrane region" description="Helical" evidence="1">
    <location>
        <begin position="385"/>
        <end position="404"/>
    </location>
</feature>
<accession>A0A2I0QWS2</accession>
<gene>
    <name evidence="3" type="ORF">CEY16_03235</name>
</gene>
<keyword evidence="1" id="KW-1133">Transmembrane helix</keyword>
<evidence type="ECO:0000259" key="2">
    <source>
        <dbReference type="Pfam" id="PF06808"/>
    </source>
</evidence>
<feature type="transmembrane region" description="Helical" evidence="1">
    <location>
        <begin position="456"/>
        <end position="478"/>
    </location>
</feature>